<reference evidence="4 5" key="1">
    <citation type="submission" date="2018-07" db="EMBL/GenBank/DDBJ databases">
        <title>Genomic Encyclopedia of Type Strains, Phase IV (KMG-IV): sequencing the most valuable type-strain genomes for metagenomic binning, comparative biology and taxonomic classification.</title>
        <authorList>
            <person name="Goeker M."/>
        </authorList>
    </citation>
    <scope>NUCLEOTIDE SEQUENCE [LARGE SCALE GENOMIC DNA]</scope>
    <source>
        <strain evidence="4 5">DSM 21634</strain>
    </source>
</reference>
<feature type="domain" description="Fido" evidence="3">
    <location>
        <begin position="125"/>
        <end position="288"/>
    </location>
</feature>
<dbReference type="Gene3D" id="1.10.3290.10">
    <property type="entry name" value="Fido-like domain"/>
    <property type="match status" value="1"/>
</dbReference>
<organism evidence="4 5">
    <name type="scientific">Pseudorhodoferax soli</name>
    <dbReference type="NCBI Taxonomy" id="545864"/>
    <lineage>
        <taxon>Bacteria</taxon>
        <taxon>Pseudomonadati</taxon>
        <taxon>Pseudomonadota</taxon>
        <taxon>Betaproteobacteria</taxon>
        <taxon>Burkholderiales</taxon>
        <taxon>Comamonadaceae</taxon>
    </lineage>
</organism>
<dbReference type="EMBL" id="QPJK01000008">
    <property type="protein sequence ID" value="RCW68092.1"/>
    <property type="molecule type" value="Genomic_DNA"/>
</dbReference>
<dbReference type="Pfam" id="PF02661">
    <property type="entry name" value="Fic"/>
    <property type="match status" value="1"/>
</dbReference>
<evidence type="ECO:0000313" key="5">
    <source>
        <dbReference type="Proteomes" id="UP000252884"/>
    </source>
</evidence>
<gene>
    <name evidence="4" type="ORF">DES41_108271</name>
</gene>
<evidence type="ECO:0000256" key="1">
    <source>
        <dbReference type="PIRSR" id="PIRSR640198-1"/>
    </source>
</evidence>
<evidence type="ECO:0000259" key="3">
    <source>
        <dbReference type="PROSITE" id="PS51459"/>
    </source>
</evidence>
<feature type="active site" evidence="1">
    <location>
        <position position="212"/>
    </location>
</feature>
<accession>A0A368XJI2</accession>
<protein>
    <submittedName>
        <fullName evidence="4">Fic family protein</fullName>
    </submittedName>
</protein>
<dbReference type="SUPFAM" id="SSF140931">
    <property type="entry name" value="Fic-like"/>
    <property type="match status" value="1"/>
</dbReference>
<name>A0A368XJI2_9BURK</name>
<dbReference type="GO" id="GO:0005524">
    <property type="term" value="F:ATP binding"/>
    <property type="evidence" value="ECO:0007669"/>
    <property type="project" value="UniProtKB-KW"/>
</dbReference>
<feature type="binding site" evidence="2">
    <location>
        <begin position="253"/>
        <end position="254"/>
    </location>
    <ligand>
        <name>ATP</name>
        <dbReference type="ChEBI" id="CHEBI:30616"/>
    </ligand>
</feature>
<dbReference type="InterPro" id="IPR036597">
    <property type="entry name" value="Fido-like_dom_sf"/>
</dbReference>
<evidence type="ECO:0000313" key="4">
    <source>
        <dbReference type="EMBL" id="RCW68092.1"/>
    </source>
</evidence>
<dbReference type="Proteomes" id="UP000252884">
    <property type="component" value="Unassembled WGS sequence"/>
</dbReference>
<keyword evidence="2" id="KW-0067">ATP-binding</keyword>
<evidence type="ECO:0000256" key="2">
    <source>
        <dbReference type="PIRSR" id="PIRSR640198-2"/>
    </source>
</evidence>
<comment type="caution">
    <text evidence="4">The sequence shown here is derived from an EMBL/GenBank/DDBJ whole genome shotgun (WGS) entry which is preliminary data.</text>
</comment>
<feature type="binding site" evidence="2">
    <location>
        <begin position="216"/>
        <end position="223"/>
    </location>
    <ligand>
        <name>ATP</name>
        <dbReference type="ChEBI" id="CHEBI:30616"/>
    </ligand>
</feature>
<dbReference type="RefSeq" id="WP_211333084.1">
    <property type="nucleotide sequence ID" value="NZ_QPJK01000008.1"/>
</dbReference>
<dbReference type="PROSITE" id="PS51459">
    <property type="entry name" value="FIDO"/>
    <property type="match status" value="1"/>
</dbReference>
<dbReference type="InterPro" id="IPR003812">
    <property type="entry name" value="Fido"/>
</dbReference>
<keyword evidence="2" id="KW-0547">Nucleotide-binding</keyword>
<keyword evidence="5" id="KW-1185">Reference proteome</keyword>
<dbReference type="InterPro" id="IPR040198">
    <property type="entry name" value="Fido_containing"/>
</dbReference>
<dbReference type="AlphaFoldDB" id="A0A368XJI2"/>
<proteinExistence type="predicted"/>
<sequence>MPPISQAFALYSHPSEMEPLLPGEHRLPPLLEQAQELIRSAGRLAGMCPPGALLGLRGQLRAMHSYYSNKIEGEHASPAEIEQALRNDYASDADIARRQRLALAHMATETSIERQASQWDWATVWSPRTLQGIHQDLFARMPLDNRRSEQEEPVAPGELRTQQVGVGRHAAPDAVKLPDFLERWSRLYGGTHHGERRVLAAMASHQRLAWIHPFRDGNGRVARLHTHLLLAQLGLTNGIWSATRGFARSQDAYYAHLAEADEARAGDLDGRGSRTERGLENWISYALQLCLDEVQFMSGLLAVDGMKERLAACLAHEEQVVRQGVGSQALGALHHLFVTQSELDRSHFESILGLDDRLATTQIRALLKRGLLNSDSRDGPLRFGVPQQALRFYFPRLWPAAEAQ</sequence>
<dbReference type="PANTHER" id="PTHR13504:SF38">
    <property type="entry name" value="FIDO DOMAIN-CONTAINING PROTEIN"/>
    <property type="match status" value="1"/>
</dbReference>
<feature type="binding site" evidence="2">
    <location>
        <begin position="166"/>
        <end position="169"/>
    </location>
    <ligand>
        <name>ATP</name>
        <dbReference type="ChEBI" id="CHEBI:30616"/>
    </ligand>
</feature>
<dbReference type="PANTHER" id="PTHR13504">
    <property type="entry name" value="FIDO DOMAIN-CONTAINING PROTEIN DDB_G0283145"/>
    <property type="match status" value="1"/>
</dbReference>